<reference evidence="2 3" key="1">
    <citation type="submission" date="2018-10" db="EMBL/GenBank/DDBJ databases">
        <title>Phylogenomics of Brevibacillus.</title>
        <authorList>
            <person name="Dunlap C."/>
        </authorList>
    </citation>
    <scope>NUCLEOTIDE SEQUENCE [LARGE SCALE GENOMIC DNA]</scope>
    <source>
        <strain evidence="2 3">JCM 15716</strain>
    </source>
</reference>
<sequence length="59" mass="7102">MLTYFLLAIAALFVAIRFFVLYAHKKRYLSDRDTDQLFLTMLNEEKEPDEKETGRPLYR</sequence>
<keyword evidence="1" id="KW-0812">Transmembrane</keyword>
<comment type="caution">
    <text evidence="2">The sequence shown here is derived from an EMBL/GenBank/DDBJ whole genome shotgun (WGS) entry which is preliminary data.</text>
</comment>
<keyword evidence="3" id="KW-1185">Reference proteome</keyword>
<keyword evidence="1" id="KW-1133">Transmembrane helix</keyword>
<evidence type="ECO:0000313" key="3">
    <source>
        <dbReference type="Proteomes" id="UP000271031"/>
    </source>
</evidence>
<dbReference type="Proteomes" id="UP000271031">
    <property type="component" value="Unassembled WGS sequence"/>
</dbReference>
<dbReference type="RefSeq" id="WP_122917380.1">
    <property type="nucleotide sequence ID" value="NZ_RHHQ01000007.1"/>
</dbReference>
<accession>A0A3M8DR63</accession>
<feature type="transmembrane region" description="Helical" evidence="1">
    <location>
        <begin position="6"/>
        <end position="23"/>
    </location>
</feature>
<organism evidence="2 3">
    <name type="scientific">Brevibacillus fluminis</name>
    <dbReference type="NCBI Taxonomy" id="511487"/>
    <lineage>
        <taxon>Bacteria</taxon>
        <taxon>Bacillati</taxon>
        <taxon>Bacillota</taxon>
        <taxon>Bacilli</taxon>
        <taxon>Bacillales</taxon>
        <taxon>Paenibacillaceae</taxon>
        <taxon>Brevibacillus</taxon>
    </lineage>
</organism>
<dbReference type="EMBL" id="RHHQ01000007">
    <property type="protein sequence ID" value="RNB90454.1"/>
    <property type="molecule type" value="Genomic_DNA"/>
</dbReference>
<evidence type="ECO:0000313" key="2">
    <source>
        <dbReference type="EMBL" id="RNB90454.1"/>
    </source>
</evidence>
<proteinExistence type="predicted"/>
<dbReference type="AlphaFoldDB" id="A0A3M8DR63"/>
<name>A0A3M8DR63_9BACL</name>
<gene>
    <name evidence="2" type="ORF">EDM56_08060</name>
</gene>
<evidence type="ECO:0000256" key="1">
    <source>
        <dbReference type="SAM" id="Phobius"/>
    </source>
</evidence>
<protein>
    <submittedName>
        <fullName evidence="2">Uncharacterized protein</fullName>
    </submittedName>
</protein>
<keyword evidence="1" id="KW-0472">Membrane</keyword>